<dbReference type="Gene3D" id="2.20.25.240">
    <property type="match status" value="1"/>
</dbReference>
<dbReference type="EMBL" id="CAJNOQ010003314">
    <property type="protein sequence ID" value="CAF1006151.1"/>
    <property type="molecule type" value="Genomic_DNA"/>
</dbReference>
<organism evidence="6 8">
    <name type="scientific">Didymodactylos carnosus</name>
    <dbReference type="NCBI Taxonomy" id="1234261"/>
    <lineage>
        <taxon>Eukaryota</taxon>
        <taxon>Metazoa</taxon>
        <taxon>Spiralia</taxon>
        <taxon>Gnathifera</taxon>
        <taxon>Rotifera</taxon>
        <taxon>Eurotatoria</taxon>
        <taxon>Bdelloidea</taxon>
        <taxon>Philodinida</taxon>
        <taxon>Philodinidae</taxon>
        <taxon>Didymodactylos</taxon>
    </lineage>
</organism>
<dbReference type="PANTHER" id="PTHR47160:SF10">
    <property type="entry name" value="MULE TRANSPOSASE DOMAIN-CONTAINING PROTEIN"/>
    <property type="match status" value="1"/>
</dbReference>
<sequence>MLMRSIYCLIEVYISAVKTVKFSVHAILNHFLIQIYNMFSIVESKRKKPILLFDTFRYTQDKIVGTTIYWKCEGRSCPGRAVQYGSAAPNLKKSHNHNGDENKCKAEEFKMAVKRRIEHSPQPVKRIYKQELTSLYTTSPQIAPSIPMFHEIKNSLYKTRNDSYPPQRKTLHSDPFVLDDSIFPVFGTTDSVKQLSTSFNDHWFMDGTFKSCLHPFYQLYTIHSVNNDLSTPKLYTLLPDKNGSTYTSLLHTVLNLFHSNNIFINPKYITIDFEFAAINAIKLVFPNAIKGCNFHFNKCIYKKLQELGFQSSSINSTSNDPNGMNIRELYKKTCALAFMPQEEVGNLWVNVMDEFQNIERINQFYDYVTST</sequence>
<feature type="domain" description="MULE transposase" evidence="5">
    <location>
        <begin position="203"/>
        <end position="298"/>
    </location>
</feature>
<proteinExistence type="predicted"/>
<keyword evidence="1" id="KW-0479">Metal-binding</keyword>
<name>A0A814H5T1_9BILA</name>
<dbReference type="AlphaFoldDB" id="A0A814H5T1"/>
<dbReference type="PANTHER" id="PTHR47160">
    <property type="entry name" value="PUTATIVE-RELATED"/>
    <property type="match status" value="1"/>
</dbReference>
<evidence type="ECO:0000259" key="5">
    <source>
        <dbReference type="Pfam" id="PF10551"/>
    </source>
</evidence>
<evidence type="ECO:0008006" key="9">
    <source>
        <dbReference type="Google" id="ProtNLM"/>
    </source>
</evidence>
<dbReference type="Pfam" id="PF10551">
    <property type="entry name" value="MULE"/>
    <property type="match status" value="1"/>
</dbReference>
<evidence type="ECO:0000259" key="4">
    <source>
        <dbReference type="Pfam" id="PF04500"/>
    </source>
</evidence>
<dbReference type="GO" id="GO:0008270">
    <property type="term" value="F:zinc ion binding"/>
    <property type="evidence" value="ECO:0007669"/>
    <property type="project" value="UniProtKB-KW"/>
</dbReference>
<accession>A0A814H5T1</accession>
<gene>
    <name evidence="6" type="ORF">GPM918_LOCUS14019</name>
    <name evidence="7" type="ORF">SRO942_LOCUS14021</name>
</gene>
<dbReference type="InterPro" id="IPR007588">
    <property type="entry name" value="Znf_FLYWCH"/>
</dbReference>
<keyword evidence="2" id="KW-0863">Zinc-finger</keyword>
<reference evidence="6" key="1">
    <citation type="submission" date="2021-02" db="EMBL/GenBank/DDBJ databases">
        <authorList>
            <person name="Nowell W R."/>
        </authorList>
    </citation>
    <scope>NUCLEOTIDE SEQUENCE</scope>
</reference>
<comment type="caution">
    <text evidence="6">The sequence shown here is derived from an EMBL/GenBank/DDBJ whole genome shotgun (WGS) entry which is preliminary data.</text>
</comment>
<feature type="domain" description="FLYWCH-type" evidence="4">
    <location>
        <begin position="42"/>
        <end position="97"/>
    </location>
</feature>
<evidence type="ECO:0000256" key="1">
    <source>
        <dbReference type="ARBA" id="ARBA00022723"/>
    </source>
</evidence>
<dbReference type="Proteomes" id="UP000663829">
    <property type="component" value="Unassembled WGS sequence"/>
</dbReference>
<protein>
    <recommendedName>
        <fullName evidence="9">MULE transposase domain-containing protein</fullName>
    </recommendedName>
</protein>
<dbReference type="EMBL" id="CAJOBC010003315">
    <property type="protein sequence ID" value="CAF3777472.1"/>
    <property type="molecule type" value="Genomic_DNA"/>
</dbReference>
<evidence type="ECO:0000313" key="7">
    <source>
        <dbReference type="EMBL" id="CAF3777472.1"/>
    </source>
</evidence>
<dbReference type="Proteomes" id="UP000681722">
    <property type="component" value="Unassembled WGS sequence"/>
</dbReference>
<evidence type="ECO:0000256" key="2">
    <source>
        <dbReference type="ARBA" id="ARBA00022771"/>
    </source>
</evidence>
<evidence type="ECO:0000256" key="3">
    <source>
        <dbReference type="ARBA" id="ARBA00022833"/>
    </source>
</evidence>
<evidence type="ECO:0000313" key="8">
    <source>
        <dbReference type="Proteomes" id="UP000663829"/>
    </source>
</evidence>
<keyword evidence="8" id="KW-1185">Reference proteome</keyword>
<dbReference type="OrthoDB" id="10029846at2759"/>
<evidence type="ECO:0000313" key="6">
    <source>
        <dbReference type="EMBL" id="CAF1006151.1"/>
    </source>
</evidence>
<keyword evidence="3" id="KW-0862">Zinc</keyword>
<dbReference type="Pfam" id="PF04500">
    <property type="entry name" value="FLYWCH"/>
    <property type="match status" value="1"/>
</dbReference>
<dbReference type="InterPro" id="IPR018289">
    <property type="entry name" value="MULE_transposase_dom"/>
</dbReference>